<dbReference type="STRING" id="1801732.A2814_01000"/>
<dbReference type="Gene3D" id="1.10.10.10">
    <property type="entry name" value="Winged helix-like DNA-binding domain superfamily/Winged helix DNA-binding domain"/>
    <property type="match status" value="1"/>
</dbReference>
<dbReference type="Pfam" id="PF01726">
    <property type="entry name" value="LexA_DNA_bind"/>
    <property type="match status" value="1"/>
</dbReference>
<feature type="DNA-binding region" description="H-T-H motif" evidence="11">
    <location>
        <begin position="29"/>
        <end position="49"/>
    </location>
</feature>
<dbReference type="InterPro" id="IPR036388">
    <property type="entry name" value="WH-like_DNA-bd_sf"/>
</dbReference>
<dbReference type="Pfam" id="PF00717">
    <property type="entry name" value="Peptidase_S24"/>
    <property type="match status" value="1"/>
</dbReference>
<accession>A0A1F6URB6</accession>
<dbReference type="Pfam" id="PF02384">
    <property type="entry name" value="N6_Mtase"/>
    <property type="match status" value="1"/>
</dbReference>
<dbReference type="SUPFAM" id="SSF51306">
    <property type="entry name" value="LexA/Signal peptidase"/>
    <property type="match status" value="1"/>
</dbReference>
<dbReference type="GO" id="GO:0006281">
    <property type="term" value="P:DNA repair"/>
    <property type="evidence" value="ECO:0007669"/>
    <property type="project" value="UniProtKB-UniRule"/>
</dbReference>
<dbReference type="GO" id="GO:0006260">
    <property type="term" value="P:DNA replication"/>
    <property type="evidence" value="ECO:0007669"/>
    <property type="project" value="UniProtKB-UniRule"/>
</dbReference>
<evidence type="ECO:0000256" key="11">
    <source>
        <dbReference type="HAMAP-Rule" id="MF_00015"/>
    </source>
</evidence>
<keyword evidence="1 11" id="KW-0678">Repressor</keyword>
<dbReference type="AlphaFoldDB" id="A0A1F6URB6"/>
<dbReference type="InterPro" id="IPR002052">
    <property type="entry name" value="DNA_methylase_N6_adenine_CS"/>
</dbReference>
<evidence type="ECO:0000256" key="3">
    <source>
        <dbReference type="ARBA" id="ARBA00022679"/>
    </source>
</evidence>
<dbReference type="GO" id="GO:0045892">
    <property type="term" value="P:negative regulation of DNA-templated transcription"/>
    <property type="evidence" value="ECO:0007669"/>
    <property type="project" value="UniProtKB-UniRule"/>
</dbReference>
<dbReference type="Gene3D" id="2.10.109.10">
    <property type="entry name" value="Umud Fragment, subunit A"/>
    <property type="match status" value="1"/>
</dbReference>
<feature type="site" description="Cleavage; by autolysis" evidence="11">
    <location>
        <begin position="89"/>
        <end position="90"/>
    </location>
</feature>
<keyword evidence="11" id="KW-0068">Autocatalytic cleavage</keyword>
<comment type="catalytic activity">
    <reaction evidence="10">
        <text>a 2'-deoxyadenosine in DNA + S-adenosyl-L-methionine = an N(6)-methyl-2'-deoxyadenosine in DNA + S-adenosyl-L-homocysteine + H(+)</text>
        <dbReference type="Rhea" id="RHEA:15197"/>
        <dbReference type="Rhea" id="RHEA-COMP:12418"/>
        <dbReference type="Rhea" id="RHEA-COMP:12419"/>
        <dbReference type="ChEBI" id="CHEBI:15378"/>
        <dbReference type="ChEBI" id="CHEBI:57856"/>
        <dbReference type="ChEBI" id="CHEBI:59789"/>
        <dbReference type="ChEBI" id="CHEBI:90615"/>
        <dbReference type="ChEBI" id="CHEBI:90616"/>
        <dbReference type="EC" id="2.1.1.72"/>
    </reaction>
</comment>
<keyword evidence="8 11" id="KW-0804">Transcription</keyword>
<dbReference type="Gene3D" id="3.40.50.150">
    <property type="entry name" value="Vaccinia Virus protein VP39"/>
    <property type="match status" value="1"/>
</dbReference>
<keyword evidence="4 11" id="KW-0235">DNA replication</keyword>
<keyword evidence="2" id="KW-0489">Methyltransferase</keyword>
<reference evidence="16 17" key="1">
    <citation type="journal article" date="2016" name="Nat. Commun.">
        <title>Thousands of microbial genomes shed light on interconnected biogeochemical processes in an aquifer system.</title>
        <authorList>
            <person name="Anantharaman K."/>
            <person name="Brown C.T."/>
            <person name="Hug L.A."/>
            <person name="Sharon I."/>
            <person name="Castelle C.J."/>
            <person name="Probst A.J."/>
            <person name="Thomas B.C."/>
            <person name="Singh A."/>
            <person name="Wilkins M.J."/>
            <person name="Karaoz U."/>
            <person name="Brodie E.L."/>
            <person name="Williams K.H."/>
            <person name="Hubbard S.S."/>
            <person name="Banfield J.F."/>
        </authorList>
    </citation>
    <scope>NUCLEOTIDE SEQUENCE [LARGE SCALE GENOMIC DNA]</scope>
</reference>
<comment type="subunit">
    <text evidence="11">Homodimer.</text>
</comment>
<evidence type="ECO:0000259" key="14">
    <source>
        <dbReference type="Pfam" id="PF02384"/>
    </source>
</evidence>
<dbReference type="NCBIfam" id="TIGR00498">
    <property type="entry name" value="lexA"/>
    <property type="match status" value="1"/>
</dbReference>
<feature type="domain" description="Peptidase S24/S26A/S26B/S26C" evidence="12">
    <location>
        <begin position="83"/>
        <end position="194"/>
    </location>
</feature>
<keyword evidence="6 11" id="KW-0805">Transcription regulation</keyword>
<keyword evidence="7 11" id="KW-0238">DNA-binding</keyword>
<feature type="domain" description="TaqI-like C-terminal specificity" evidence="15">
    <location>
        <begin position="649"/>
        <end position="761"/>
    </location>
</feature>
<dbReference type="GO" id="GO:0008170">
    <property type="term" value="F:N-methyltransferase activity"/>
    <property type="evidence" value="ECO:0007669"/>
    <property type="project" value="InterPro"/>
</dbReference>
<sequence>MSQVITKKQKQLLDFIKKYTDQKGISPSLEEMAKSLKLASLSSVHYHLSHLERKNLISRNSNTYRSVKVSNSNGDDQVAEILLVGTIAAGQPIEAIEEREPITVPKSMLSGSGEHFALRVSGDSIIGDGIFDKDIVVIRKQEFANEGDTIVAIINGNEATLKRLYKEKDGFRLQPANPNIDPIFTKELLVQGKVTSVLRNIDNELVATPIVKDKNYIRSDEYVDEDSLKIFSDAILQFKKENLYLYKSEKVLDVGILQEIFFSLLKKQGIDSSAGRNIFNTLNVNVGLRENHRDEVKRILSSFNVLAGIDDVLGHIYQSIQSQEDRKDSGQYYTPNKVVDFIIENIEIQLSKNKDLKILDPACGSGQFLMRAYNKLFTEYKKIGVNDNTAHKNIVEKHLFGIDIDPIACVLTKANLVLKNPFVAVETNIFTNNFLKKDYGLIDPDPFQEIYKQFDFVVGNPPWGAALSRNEKKYFEKYYKIGEVGLNTFTLFLERSLDFLKEQGRLGFLMPEAYLKIKVHQPSRKQLLSNGEIKLLAISGDIFKKVYAPSLVLIFEKSKKINRNHQISVQEGVFNGGITESKIPQSFFETTPDNIFNVHFSDLSTKVIQHIDSLDNKYLKDNTLFILGIVTGNNEKYLLPKKLSKEYEPIIVGKDLRKFRIDFGGNYFVYDKKILQQVGPRDYYEKPEKLIYKFIGKNLAFAYDNQKRFNLNNANAIVPNIPNLNIKYILGILNSELIQFYYSKLFFTVRVLRSNLERLPILNATKLQQDKVISLVEKIEKSNDKGYTKVLEQLNDYIFNLYKIDNKRKDYIMEELKKL</sequence>
<comment type="function">
    <text evidence="11">Represses a number of genes involved in the response to DNA damage (SOS response), including recA and lexA. In the presence of single-stranded DNA, RecA interacts with LexA causing an autocatalytic cleavage which disrupts the DNA-binding part of LexA, leading to derepression of the SOS regulon and eventually DNA repair.</text>
</comment>
<evidence type="ECO:0000259" key="12">
    <source>
        <dbReference type="Pfam" id="PF00717"/>
    </source>
</evidence>
<dbReference type="InterPro" id="IPR023135">
    <property type="entry name" value="N6_DNA_MeTrfase_TaqI_C"/>
</dbReference>
<dbReference type="InterPro" id="IPR003356">
    <property type="entry name" value="DNA_methylase_A-5"/>
</dbReference>
<evidence type="ECO:0000313" key="16">
    <source>
        <dbReference type="EMBL" id="OGI59889.1"/>
    </source>
</evidence>
<dbReference type="Proteomes" id="UP000177869">
    <property type="component" value="Unassembled WGS sequence"/>
</dbReference>
<dbReference type="GO" id="GO:0009432">
    <property type="term" value="P:SOS response"/>
    <property type="evidence" value="ECO:0007669"/>
    <property type="project" value="UniProtKB-UniRule"/>
</dbReference>
<protein>
    <recommendedName>
        <fullName evidence="11">LexA repressor</fullName>
        <ecNumber evidence="11">3.4.21.88</ecNumber>
    </recommendedName>
</protein>
<feature type="domain" description="DNA methylase adenine-specific" evidence="14">
    <location>
        <begin position="310"/>
        <end position="567"/>
    </location>
</feature>
<dbReference type="GO" id="GO:0009007">
    <property type="term" value="F:site-specific DNA-methyltransferase (adenine-specific) activity"/>
    <property type="evidence" value="ECO:0007669"/>
    <property type="project" value="UniProtKB-EC"/>
</dbReference>
<comment type="similarity">
    <text evidence="11">Belongs to the peptidase S24 family.</text>
</comment>
<evidence type="ECO:0000256" key="7">
    <source>
        <dbReference type="ARBA" id="ARBA00023125"/>
    </source>
</evidence>
<feature type="active site" description="For autocatalytic cleavage activity" evidence="11">
    <location>
        <position position="162"/>
    </location>
</feature>
<dbReference type="SUPFAM" id="SSF46785">
    <property type="entry name" value="Winged helix' DNA-binding domain"/>
    <property type="match status" value="1"/>
</dbReference>
<dbReference type="Pfam" id="PF12950">
    <property type="entry name" value="TaqI_C"/>
    <property type="match status" value="1"/>
</dbReference>
<evidence type="ECO:0000313" key="17">
    <source>
        <dbReference type="Proteomes" id="UP000177869"/>
    </source>
</evidence>
<dbReference type="PANTHER" id="PTHR33841:SF1">
    <property type="entry name" value="DNA METHYLTRANSFERASE A"/>
    <property type="match status" value="1"/>
</dbReference>
<name>A0A1F6URB6_9BACT</name>
<dbReference type="GO" id="GO:0004252">
    <property type="term" value="F:serine-type endopeptidase activity"/>
    <property type="evidence" value="ECO:0007669"/>
    <property type="project" value="UniProtKB-UniRule"/>
</dbReference>
<dbReference type="EC" id="3.4.21.88" evidence="11"/>
<evidence type="ECO:0000256" key="4">
    <source>
        <dbReference type="ARBA" id="ARBA00022705"/>
    </source>
</evidence>
<comment type="catalytic activity">
    <reaction evidence="11">
        <text>Hydrolysis of Ala-|-Gly bond in repressor LexA.</text>
        <dbReference type="EC" id="3.4.21.88"/>
    </reaction>
</comment>
<keyword evidence="11" id="KW-0378">Hydrolase</keyword>
<dbReference type="SUPFAM" id="SSF53335">
    <property type="entry name" value="S-adenosyl-L-methionine-dependent methyltransferases"/>
    <property type="match status" value="1"/>
</dbReference>
<dbReference type="CDD" id="cd06529">
    <property type="entry name" value="S24_LexA-like"/>
    <property type="match status" value="1"/>
</dbReference>
<keyword evidence="9 11" id="KW-0742">SOS response</keyword>
<proteinExistence type="inferred from homology"/>
<dbReference type="GO" id="GO:0032259">
    <property type="term" value="P:methylation"/>
    <property type="evidence" value="ECO:0007669"/>
    <property type="project" value="UniProtKB-KW"/>
</dbReference>
<evidence type="ECO:0000259" key="13">
    <source>
        <dbReference type="Pfam" id="PF01726"/>
    </source>
</evidence>
<evidence type="ECO:0000256" key="9">
    <source>
        <dbReference type="ARBA" id="ARBA00023236"/>
    </source>
</evidence>
<comment type="caution">
    <text evidence="16">The sequence shown here is derived from an EMBL/GenBank/DDBJ whole genome shotgun (WGS) entry which is preliminary data.</text>
</comment>
<feature type="active site" description="For autocatalytic cleavage activity" evidence="11">
    <location>
        <position position="124"/>
    </location>
</feature>
<evidence type="ECO:0000256" key="1">
    <source>
        <dbReference type="ARBA" id="ARBA00022491"/>
    </source>
</evidence>
<dbReference type="SUPFAM" id="SSF116734">
    <property type="entry name" value="DNA methylase specificity domain"/>
    <property type="match status" value="1"/>
</dbReference>
<organism evidence="16 17">
    <name type="scientific">Candidatus Nomurabacteria bacterium RIFCSPHIGHO2_01_FULL_38_19</name>
    <dbReference type="NCBI Taxonomy" id="1801732"/>
    <lineage>
        <taxon>Bacteria</taxon>
        <taxon>Candidatus Nomuraibacteriota</taxon>
    </lineage>
</organism>
<dbReference type="InterPro" id="IPR029063">
    <property type="entry name" value="SAM-dependent_MTases_sf"/>
</dbReference>
<dbReference type="PANTHER" id="PTHR33841">
    <property type="entry name" value="DNA METHYLTRANSFERASE YEEA-RELATED"/>
    <property type="match status" value="1"/>
</dbReference>
<dbReference type="InterPro" id="IPR006200">
    <property type="entry name" value="LexA"/>
</dbReference>
<dbReference type="InterPro" id="IPR036286">
    <property type="entry name" value="LexA/Signal_pep-like_sf"/>
</dbReference>
<keyword evidence="11" id="KW-0227">DNA damage</keyword>
<keyword evidence="11" id="KW-0234">DNA repair</keyword>
<dbReference type="InterPro" id="IPR015927">
    <property type="entry name" value="Peptidase_S24_S26A/B/C"/>
</dbReference>
<keyword evidence="5" id="KW-0680">Restriction system</keyword>
<dbReference type="InterPro" id="IPR025931">
    <property type="entry name" value="TaqI_C"/>
</dbReference>
<dbReference type="GO" id="GO:0009307">
    <property type="term" value="P:DNA restriction-modification system"/>
    <property type="evidence" value="ECO:0007669"/>
    <property type="project" value="UniProtKB-KW"/>
</dbReference>
<dbReference type="PRINTS" id="PR00507">
    <property type="entry name" value="N12N6MTFRASE"/>
</dbReference>
<feature type="domain" description="LexA repressor DNA-binding" evidence="13">
    <location>
        <begin position="5"/>
        <end position="65"/>
    </location>
</feature>
<evidence type="ECO:0000256" key="5">
    <source>
        <dbReference type="ARBA" id="ARBA00022747"/>
    </source>
</evidence>
<evidence type="ECO:0000256" key="10">
    <source>
        <dbReference type="ARBA" id="ARBA00047942"/>
    </source>
</evidence>
<keyword evidence="3" id="KW-0808">Transferase</keyword>
<evidence type="ECO:0000256" key="2">
    <source>
        <dbReference type="ARBA" id="ARBA00022603"/>
    </source>
</evidence>
<dbReference type="Gene3D" id="3.90.220.10">
    <property type="entry name" value="Adenine-n6-DNA-methyltransferase Taqi, Chain A, domain 2"/>
    <property type="match status" value="1"/>
</dbReference>
<dbReference type="HAMAP" id="MF_00015">
    <property type="entry name" value="LexA"/>
    <property type="match status" value="1"/>
</dbReference>
<dbReference type="EMBL" id="MFTI01000022">
    <property type="protein sequence ID" value="OGI59889.1"/>
    <property type="molecule type" value="Genomic_DNA"/>
</dbReference>
<dbReference type="InterPro" id="IPR039418">
    <property type="entry name" value="LexA-like"/>
</dbReference>
<evidence type="ECO:0000256" key="8">
    <source>
        <dbReference type="ARBA" id="ARBA00023163"/>
    </source>
</evidence>
<dbReference type="InterPro" id="IPR006199">
    <property type="entry name" value="LexA_DNA-bd_dom"/>
</dbReference>
<gene>
    <name evidence="11" type="primary">lexA</name>
    <name evidence="16" type="ORF">A2814_01000</name>
</gene>
<dbReference type="InterPro" id="IPR050953">
    <property type="entry name" value="N4_N6_ade-DNA_methylase"/>
</dbReference>
<evidence type="ECO:0000256" key="6">
    <source>
        <dbReference type="ARBA" id="ARBA00023015"/>
    </source>
</evidence>
<dbReference type="GO" id="GO:0006508">
    <property type="term" value="P:proteolysis"/>
    <property type="evidence" value="ECO:0007669"/>
    <property type="project" value="InterPro"/>
</dbReference>
<dbReference type="PROSITE" id="PS00092">
    <property type="entry name" value="N6_MTASE"/>
    <property type="match status" value="1"/>
</dbReference>
<dbReference type="InterPro" id="IPR036390">
    <property type="entry name" value="WH_DNA-bd_sf"/>
</dbReference>
<dbReference type="GO" id="GO:0003677">
    <property type="term" value="F:DNA binding"/>
    <property type="evidence" value="ECO:0007669"/>
    <property type="project" value="UniProtKB-UniRule"/>
</dbReference>
<evidence type="ECO:0000259" key="15">
    <source>
        <dbReference type="Pfam" id="PF12950"/>
    </source>
</evidence>